<accession>J7SBI5</accession>
<evidence type="ECO:0000313" key="2">
    <source>
        <dbReference type="Proteomes" id="UP000006310"/>
    </source>
</evidence>
<evidence type="ECO:0000313" key="1">
    <source>
        <dbReference type="EMBL" id="CCK73071.1"/>
    </source>
</evidence>
<reference evidence="1 2" key="1">
    <citation type="journal article" date="2011" name="Proc. Natl. Acad. Sci. U.S.A.">
        <title>Evolutionary erosion of yeast sex chromosomes by mating-type switching accidents.</title>
        <authorList>
            <person name="Gordon J.L."/>
            <person name="Armisen D."/>
            <person name="Proux-Wera E."/>
            <person name="Oheigeartaigh S.S."/>
            <person name="Byrne K.P."/>
            <person name="Wolfe K.H."/>
        </authorList>
    </citation>
    <scope>NUCLEOTIDE SEQUENCE [LARGE SCALE GENOMIC DNA]</scope>
    <source>
        <strain evidence="2">ATCC MYA-139 / BCRC 22969 / CBS 8797 / CCRC 22969 / KCTC 17520 / NBRC 10181 / NCYC 3082</strain>
    </source>
</reference>
<dbReference type="RefSeq" id="XP_022467315.1">
    <property type="nucleotide sequence ID" value="XM_022611083.1"/>
</dbReference>
<reference evidence="2" key="2">
    <citation type="submission" date="2012-08" db="EMBL/GenBank/DDBJ databases">
        <title>Genome sequence of Kazachstania naganishii.</title>
        <authorList>
            <person name="Gordon J.L."/>
            <person name="Armisen D."/>
            <person name="Proux-Wera E."/>
            <person name="OhEigeartaigh S.S."/>
            <person name="Byrne K.P."/>
            <person name="Wolfe K.H."/>
        </authorList>
    </citation>
    <scope>NUCLEOTIDE SEQUENCE [LARGE SCALE GENOMIC DNA]</scope>
    <source>
        <strain evidence="2">ATCC MYA-139 / BCRC 22969 / CBS 8797 / CCRC 22969 / KCTC 17520 / NBRC 10181 / NCYC 3082</strain>
    </source>
</reference>
<dbReference type="KEGG" id="kng:KNAG_0M02180"/>
<dbReference type="GeneID" id="34528851"/>
<dbReference type="AlphaFoldDB" id="J7SBI5"/>
<keyword evidence="2" id="KW-1185">Reference proteome</keyword>
<protein>
    <submittedName>
        <fullName evidence="1">Uncharacterized protein</fullName>
    </submittedName>
</protein>
<dbReference type="EMBL" id="HE978326">
    <property type="protein sequence ID" value="CCK73071.1"/>
    <property type="molecule type" value="Genomic_DNA"/>
</dbReference>
<name>J7SBI5_HUIN7</name>
<proteinExistence type="predicted"/>
<dbReference type="Proteomes" id="UP000006310">
    <property type="component" value="Chromosome 13"/>
</dbReference>
<organism evidence="1 2">
    <name type="scientific">Huiozyma naganishii (strain ATCC MYA-139 / BCRC 22969 / CBS 8797 / KCTC 17520 / NBRC 10181 / NCYC 3082 / Yp74L-3)</name>
    <name type="common">Yeast</name>
    <name type="synonym">Kazachstania naganishii</name>
    <dbReference type="NCBI Taxonomy" id="1071383"/>
    <lineage>
        <taxon>Eukaryota</taxon>
        <taxon>Fungi</taxon>
        <taxon>Dikarya</taxon>
        <taxon>Ascomycota</taxon>
        <taxon>Saccharomycotina</taxon>
        <taxon>Saccharomycetes</taxon>
        <taxon>Saccharomycetales</taxon>
        <taxon>Saccharomycetaceae</taxon>
        <taxon>Huiozyma</taxon>
    </lineage>
</organism>
<sequence>MKVLVDAIAVREVHMHRELDGGPDSGGVFLLMGERRDSQVIVRTSIAASEGTSPSVLENRMGLVQEVHRQWGALGWLIEEGGTDPAGLWNRLPSVAPGKEGILFTYDAQQGVLRCYRPPCGPQDRIFYEWVEEQPTVDPAIAIASATGAEHGESEDVVRELITKVQRVIQYCQQSPVGSPRETPRESHDLILRRVAMLLNRLQMGPTADVEAAVLRSETELQLLLIELEQWSLLQG</sequence>
<dbReference type="HOGENOM" id="CLU_1175579_0_0_1"/>
<gene>
    <name evidence="1" type="primary">KNAG0M02180</name>
    <name evidence="1" type="ordered locus">KNAG_0M02180</name>
</gene>